<gene>
    <name evidence="2" type="ORF">PD5205_03959</name>
    <name evidence="1" type="ORF">PD885_03982</name>
</gene>
<evidence type="ECO:0000313" key="3">
    <source>
        <dbReference type="Proteomes" id="UP000195877"/>
    </source>
</evidence>
<reference evidence="2 4" key="2">
    <citation type="submission" date="2017-05" db="EMBL/GenBank/DDBJ databases">
        <authorList>
            <person name="Song R."/>
            <person name="Chenine A.L."/>
            <person name="Ruprecht R.M."/>
        </authorList>
    </citation>
    <scope>NUCLEOTIDE SEQUENCE [LARGE SCALE GENOMIC DNA]</scope>
    <source>
        <strain evidence="2">PD5205</strain>
    </source>
</reference>
<evidence type="ECO:0000313" key="1">
    <source>
        <dbReference type="EMBL" id="SMR01196.1"/>
    </source>
</evidence>
<keyword evidence="3" id="KW-1185">Reference proteome</keyword>
<proteinExistence type="predicted"/>
<protein>
    <submittedName>
        <fullName evidence="2">Uncharacterized protein</fullName>
    </submittedName>
</protein>
<dbReference type="AlphaFoldDB" id="A0A1Y6HDF8"/>
<dbReference type="EMBL" id="LT853882">
    <property type="protein sequence ID" value="SMR01196.1"/>
    <property type="molecule type" value="Genomic_DNA"/>
</dbReference>
<evidence type="ECO:0000313" key="4">
    <source>
        <dbReference type="Proteomes" id="UP000195953"/>
    </source>
</evidence>
<dbReference type="Proteomes" id="UP000195877">
    <property type="component" value="Chromosome 1"/>
</dbReference>
<dbReference type="Proteomes" id="UP000195953">
    <property type="component" value="Chromosome 1"/>
</dbReference>
<organism evidence="2 4">
    <name type="scientific">Xanthomonas fragariae</name>
    <dbReference type="NCBI Taxonomy" id="48664"/>
    <lineage>
        <taxon>Bacteria</taxon>
        <taxon>Pseudomonadati</taxon>
        <taxon>Pseudomonadota</taxon>
        <taxon>Gammaproteobacteria</taxon>
        <taxon>Lysobacterales</taxon>
        <taxon>Lysobacteraceae</taxon>
        <taxon>Xanthomonas</taxon>
    </lineage>
</organism>
<sequence length="60" mass="6586">MAVTALVLLWFNFWGHDANGAAPRLLDCTHFAAGVVGFGGTWAVQLIYRNVHPPHRPSVE</sequence>
<accession>A0A1Y6HDF8</accession>
<name>A0A1Y6HDF8_9XANT</name>
<dbReference type="EMBL" id="LT853885">
    <property type="protein sequence ID" value="SMR05231.1"/>
    <property type="molecule type" value="Genomic_DNA"/>
</dbReference>
<reference evidence="1 3" key="1">
    <citation type="submission" date="2017-05" db="EMBL/GenBank/DDBJ databases">
        <authorList>
            <person name="Blom J."/>
        </authorList>
    </citation>
    <scope>NUCLEOTIDE SEQUENCE [LARGE SCALE GENOMIC DNA]</scope>
    <source>
        <strain evidence="1">PD885</strain>
    </source>
</reference>
<evidence type="ECO:0000313" key="2">
    <source>
        <dbReference type="EMBL" id="SMR05231.1"/>
    </source>
</evidence>